<name>A0A699UUP5_TANCI</name>
<protein>
    <submittedName>
        <fullName evidence="2">Uncharacterized protein</fullName>
    </submittedName>
</protein>
<organism evidence="2">
    <name type="scientific">Tanacetum cinerariifolium</name>
    <name type="common">Dalmatian daisy</name>
    <name type="synonym">Chrysanthemum cinerariifolium</name>
    <dbReference type="NCBI Taxonomy" id="118510"/>
    <lineage>
        <taxon>Eukaryota</taxon>
        <taxon>Viridiplantae</taxon>
        <taxon>Streptophyta</taxon>
        <taxon>Embryophyta</taxon>
        <taxon>Tracheophyta</taxon>
        <taxon>Spermatophyta</taxon>
        <taxon>Magnoliopsida</taxon>
        <taxon>eudicotyledons</taxon>
        <taxon>Gunneridae</taxon>
        <taxon>Pentapetalae</taxon>
        <taxon>asterids</taxon>
        <taxon>campanulids</taxon>
        <taxon>Asterales</taxon>
        <taxon>Asteraceae</taxon>
        <taxon>Asteroideae</taxon>
        <taxon>Anthemideae</taxon>
        <taxon>Anthemidinae</taxon>
        <taxon>Tanacetum</taxon>
    </lineage>
</organism>
<accession>A0A699UUP5</accession>
<comment type="caution">
    <text evidence="2">The sequence shown here is derived from an EMBL/GenBank/DDBJ whole genome shotgun (WGS) entry which is preliminary data.</text>
</comment>
<reference evidence="2" key="1">
    <citation type="journal article" date="2019" name="Sci. Rep.">
        <title>Draft genome of Tanacetum cinerariifolium, the natural source of mosquito coil.</title>
        <authorList>
            <person name="Yamashiro T."/>
            <person name="Shiraishi A."/>
            <person name="Satake H."/>
            <person name="Nakayama K."/>
        </authorList>
    </citation>
    <scope>NUCLEOTIDE SEQUENCE</scope>
</reference>
<gene>
    <name evidence="2" type="ORF">Tci_898624</name>
</gene>
<proteinExistence type="predicted"/>
<feature type="region of interest" description="Disordered" evidence="1">
    <location>
        <begin position="1"/>
        <end position="49"/>
    </location>
</feature>
<dbReference type="AlphaFoldDB" id="A0A699UUP5"/>
<sequence length="49" mass="5567">KDQPLPADASHTADLPGYIADSEPIEDDFEEDLEMDHVDYADDEDEEEE</sequence>
<feature type="non-terminal residue" evidence="2">
    <location>
        <position position="1"/>
    </location>
</feature>
<evidence type="ECO:0000256" key="1">
    <source>
        <dbReference type="SAM" id="MobiDB-lite"/>
    </source>
</evidence>
<feature type="compositionally biased region" description="Acidic residues" evidence="1">
    <location>
        <begin position="23"/>
        <end position="34"/>
    </location>
</feature>
<dbReference type="EMBL" id="BKCJ011370625">
    <property type="protein sequence ID" value="GFD26655.1"/>
    <property type="molecule type" value="Genomic_DNA"/>
</dbReference>
<evidence type="ECO:0000313" key="2">
    <source>
        <dbReference type="EMBL" id="GFD26655.1"/>
    </source>
</evidence>